<proteinExistence type="predicted"/>
<dbReference type="Proteomes" id="UP001209276">
    <property type="component" value="Unassembled WGS sequence"/>
</dbReference>
<keyword evidence="1" id="KW-0812">Transmembrane</keyword>
<accession>A0ABT4FVW7</accession>
<feature type="transmembrane region" description="Helical" evidence="1">
    <location>
        <begin position="109"/>
        <end position="136"/>
    </location>
</feature>
<evidence type="ECO:0008006" key="4">
    <source>
        <dbReference type="Google" id="ProtNLM"/>
    </source>
</evidence>
<dbReference type="GeneID" id="76998113"/>
<feature type="transmembrane region" description="Helical" evidence="1">
    <location>
        <begin position="66"/>
        <end position="88"/>
    </location>
</feature>
<name>A0ABT4FVW7_PANTH</name>
<protein>
    <recommendedName>
        <fullName evidence="4">ABC-2 family transporter protein</fullName>
    </recommendedName>
</protein>
<evidence type="ECO:0000256" key="1">
    <source>
        <dbReference type="SAM" id="Phobius"/>
    </source>
</evidence>
<dbReference type="EMBL" id="JAMDMM010000024">
    <property type="protein sequence ID" value="MCY9608305.1"/>
    <property type="molecule type" value="Genomic_DNA"/>
</dbReference>
<organism evidence="2 3">
    <name type="scientific">Paenibacillus thiaminolyticus</name>
    <name type="common">Bacillus thiaminolyticus</name>
    <dbReference type="NCBI Taxonomy" id="49283"/>
    <lineage>
        <taxon>Bacteria</taxon>
        <taxon>Bacillati</taxon>
        <taxon>Bacillota</taxon>
        <taxon>Bacilli</taxon>
        <taxon>Bacillales</taxon>
        <taxon>Paenibacillaceae</taxon>
        <taxon>Paenibacillus</taxon>
    </lineage>
</organism>
<feature type="transmembrane region" description="Helical" evidence="1">
    <location>
        <begin position="156"/>
        <end position="177"/>
    </location>
</feature>
<comment type="caution">
    <text evidence="2">The sequence shown here is derived from an EMBL/GenBank/DDBJ whole genome shotgun (WGS) entry which is preliminary data.</text>
</comment>
<sequence>MLWMDTRSEGISVNKQLKDAWMLVKTDLLRFKWGALFTLLFSGYMGAISTLMLNGLLKSDQEGDTLVLRAVFDFVYLLTLPNLGFFLSRRNTRYLQEDSYTKWMRKLRILPIDVGTIALSRYMMLAVAFVLNMTVFFTFQLMLSDSLQSAFSPLSLVAYVLVLTAYSFVVQTVYIQFELGKHAGGYLRLVFLVMFIILALSVIVALSGGSMMMAVIYIAKYYPWVSGLIAAGVIVQALVIGMAITRNTIRNRELD</sequence>
<reference evidence="2 3" key="1">
    <citation type="submission" date="2022-05" db="EMBL/GenBank/DDBJ databases">
        <title>Genome Sequencing of Bee-Associated Microbes.</title>
        <authorList>
            <person name="Dunlap C."/>
        </authorList>
    </citation>
    <scope>NUCLEOTIDE SEQUENCE [LARGE SCALE GENOMIC DNA]</scope>
    <source>
        <strain evidence="2 3">NRRL B-14613</strain>
    </source>
</reference>
<evidence type="ECO:0000313" key="3">
    <source>
        <dbReference type="Proteomes" id="UP001209276"/>
    </source>
</evidence>
<gene>
    <name evidence="2" type="ORF">M5W83_14245</name>
</gene>
<keyword evidence="3" id="KW-1185">Reference proteome</keyword>
<feature type="transmembrane region" description="Helical" evidence="1">
    <location>
        <begin position="33"/>
        <end position="54"/>
    </location>
</feature>
<feature type="transmembrane region" description="Helical" evidence="1">
    <location>
        <begin position="224"/>
        <end position="244"/>
    </location>
</feature>
<feature type="transmembrane region" description="Helical" evidence="1">
    <location>
        <begin position="189"/>
        <end position="218"/>
    </location>
</feature>
<keyword evidence="1" id="KW-1133">Transmembrane helix</keyword>
<dbReference type="RefSeq" id="WP_244194316.1">
    <property type="nucleotide sequence ID" value="NZ_CABMNB010000039.1"/>
</dbReference>
<keyword evidence="1" id="KW-0472">Membrane</keyword>
<evidence type="ECO:0000313" key="2">
    <source>
        <dbReference type="EMBL" id="MCY9608305.1"/>
    </source>
</evidence>